<reference evidence="5 6" key="1">
    <citation type="submission" date="2023-12" db="EMBL/GenBank/DDBJ databases">
        <title>Micromonospora sp. nov., isolated from Atacama Desert.</title>
        <authorList>
            <person name="Carro L."/>
            <person name="Golinska P."/>
            <person name="Klenk H.-P."/>
            <person name="Goodfellow M."/>
        </authorList>
    </citation>
    <scope>NUCLEOTIDE SEQUENCE [LARGE SCALE GENOMIC DNA]</scope>
    <source>
        <strain evidence="5 6">4G53</strain>
    </source>
</reference>
<accession>A0ABU5JM49</accession>
<feature type="region of interest" description="Disordered" evidence="3">
    <location>
        <begin position="102"/>
        <end position="138"/>
    </location>
</feature>
<name>A0ABU5JM49_9ACTN</name>
<dbReference type="PROSITE" id="PS50801">
    <property type="entry name" value="STAS"/>
    <property type="match status" value="1"/>
</dbReference>
<comment type="similarity">
    <text evidence="1 2">Belongs to the anti-sigma-factor antagonist family.</text>
</comment>
<dbReference type="Proteomes" id="UP001290101">
    <property type="component" value="Unassembled WGS sequence"/>
</dbReference>
<dbReference type="InterPro" id="IPR058548">
    <property type="entry name" value="MlaB-like_STAS"/>
</dbReference>
<keyword evidence="6" id="KW-1185">Reference proteome</keyword>
<dbReference type="InterPro" id="IPR036513">
    <property type="entry name" value="STAS_dom_sf"/>
</dbReference>
<evidence type="ECO:0000259" key="4">
    <source>
        <dbReference type="PROSITE" id="PS50801"/>
    </source>
</evidence>
<dbReference type="EMBL" id="JAXOTQ010000047">
    <property type="protein sequence ID" value="MDZ5493469.1"/>
    <property type="molecule type" value="Genomic_DNA"/>
</dbReference>
<protein>
    <recommendedName>
        <fullName evidence="2">Anti-sigma factor antagonist</fullName>
    </recommendedName>
</protein>
<evidence type="ECO:0000313" key="5">
    <source>
        <dbReference type="EMBL" id="MDZ5493469.1"/>
    </source>
</evidence>
<sequence length="138" mass="14416">MNPEPNWQYQVRADGDARTIALSGEIDINGAEELHSLLQEVVDAGGGVQVDLAQLTFIDSTVITALIKSRNSARAAGRPFAVVNPATQVRRVLTVTGVLNALTSGPGDRRNGPGVDQEPAALAQGSTAATISTPGWTR</sequence>
<dbReference type="InterPro" id="IPR002645">
    <property type="entry name" value="STAS_dom"/>
</dbReference>
<feature type="compositionally biased region" description="Polar residues" evidence="3">
    <location>
        <begin position="124"/>
        <end position="138"/>
    </location>
</feature>
<dbReference type="PANTHER" id="PTHR33495:SF2">
    <property type="entry name" value="ANTI-SIGMA FACTOR ANTAGONIST TM_1081-RELATED"/>
    <property type="match status" value="1"/>
</dbReference>
<feature type="domain" description="STAS" evidence="4">
    <location>
        <begin position="7"/>
        <end position="102"/>
    </location>
</feature>
<dbReference type="CDD" id="cd07043">
    <property type="entry name" value="STAS_anti-anti-sigma_factors"/>
    <property type="match status" value="1"/>
</dbReference>
<evidence type="ECO:0000313" key="6">
    <source>
        <dbReference type="Proteomes" id="UP001290101"/>
    </source>
</evidence>
<evidence type="ECO:0000256" key="1">
    <source>
        <dbReference type="ARBA" id="ARBA00009013"/>
    </source>
</evidence>
<dbReference type="RefSeq" id="WP_322443057.1">
    <property type="nucleotide sequence ID" value="NZ_JAXOTQ010000047.1"/>
</dbReference>
<dbReference type="Gene3D" id="3.30.750.24">
    <property type="entry name" value="STAS domain"/>
    <property type="match status" value="1"/>
</dbReference>
<comment type="caution">
    <text evidence="5">The sequence shown here is derived from an EMBL/GenBank/DDBJ whole genome shotgun (WGS) entry which is preliminary data.</text>
</comment>
<organism evidence="5 6">
    <name type="scientific">Micromonospora sicca</name>
    <dbReference type="NCBI Taxonomy" id="2202420"/>
    <lineage>
        <taxon>Bacteria</taxon>
        <taxon>Bacillati</taxon>
        <taxon>Actinomycetota</taxon>
        <taxon>Actinomycetes</taxon>
        <taxon>Micromonosporales</taxon>
        <taxon>Micromonosporaceae</taxon>
        <taxon>Micromonospora</taxon>
    </lineage>
</organism>
<dbReference type="SUPFAM" id="SSF52091">
    <property type="entry name" value="SpoIIaa-like"/>
    <property type="match status" value="1"/>
</dbReference>
<dbReference type="InterPro" id="IPR003658">
    <property type="entry name" value="Anti-sigma_ant"/>
</dbReference>
<dbReference type="PANTHER" id="PTHR33495">
    <property type="entry name" value="ANTI-SIGMA FACTOR ANTAGONIST TM_1081-RELATED-RELATED"/>
    <property type="match status" value="1"/>
</dbReference>
<dbReference type="Pfam" id="PF13466">
    <property type="entry name" value="STAS_2"/>
    <property type="match status" value="1"/>
</dbReference>
<gene>
    <name evidence="5" type="ORF">U2F25_29065</name>
</gene>
<proteinExistence type="inferred from homology"/>
<evidence type="ECO:0000256" key="2">
    <source>
        <dbReference type="RuleBase" id="RU003749"/>
    </source>
</evidence>
<dbReference type="NCBIfam" id="TIGR00377">
    <property type="entry name" value="ant_ant_sig"/>
    <property type="match status" value="1"/>
</dbReference>
<evidence type="ECO:0000256" key="3">
    <source>
        <dbReference type="SAM" id="MobiDB-lite"/>
    </source>
</evidence>